<dbReference type="GO" id="GO:0006260">
    <property type="term" value="P:DNA replication"/>
    <property type="evidence" value="ECO:0007669"/>
    <property type="project" value="UniProtKB-UniRule"/>
</dbReference>
<evidence type="ECO:0000256" key="8">
    <source>
        <dbReference type="ARBA" id="ARBA00023125"/>
    </source>
</evidence>
<dbReference type="Gene3D" id="3.40.50.300">
    <property type="entry name" value="P-loop containing nucleotide triphosphate hydrolases"/>
    <property type="match status" value="1"/>
</dbReference>
<dbReference type="PANTHER" id="PTHR32182">
    <property type="entry name" value="DNA REPLICATION AND REPAIR PROTEIN RECF"/>
    <property type="match status" value="1"/>
</dbReference>
<dbReference type="InterPro" id="IPR018078">
    <property type="entry name" value="DNA-binding_RecF_CS"/>
</dbReference>
<accession>A0A506UQQ6</accession>
<reference evidence="11 12" key="1">
    <citation type="submission" date="2019-03" db="EMBL/GenBank/DDBJ databases">
        <title>The complete genome sequence of Neokomagataea sp. Jb2 NBRC113641.</title>
        <authorList>
            <person name="Chua K.-O."/>
            <person name="Chan K.-G."/>
            <person name="See-Too W.-S."/>
        </authorList>
    </citation>
    <scope>NUCLEOTIDE SEQUENCE [LARGE SCALE GENOMIC DNA]</scope>
    <source>
        <strain evidence="11 12">Jb2</strain>
    </source>
</reference>
<comment type="similarity">
    <text evidence="2 9">Belongs to the RecF family.</text>
</comment>
<proteinExistence type="inferred from homology"/>
<dbReference type="GO" id="GO:0003697">
    <property type="term" value="F:single-stranded DNA binding"/>
    <property type="evidence" value="ECO:0007669"/>
    <property type="project" value="UniProtKB-UniRule"/>
</dbReference>
<dbReference type="HAMAP" id="MF_00365">
    <property type="entry name" value="RecF"/>
    <property type="match status" value="1"/>
</dbReference>
<keyword evidence="9" id="KW-0227">DNA damage</keyword>
<evidence type="ECO:0000256" key="5">
    <source>
        <dbReference type="ARBA" id="ARBA00022705"/>
    </source>
</evidence>
<evidence type="ECO:0000256" key="1">
    <source>
        <dbReference type="ARBA" id="ARBA00004496"/>
    </source>
</evidence>
<keyword evidence="5 9" id="KW-0235">DNA replication</keyword>
<evidence type="ECO:0000313" key="11">
    <source>
        <dbReference type="EMBL" id="TPW35654.1"/>
    </source>
</evidence>
<dbReference type="EMBL" id="SORZ01000001">
    <property type="protein sequence ID" value="TPW35654.1"/>
    <property type="molecule type" value="Genomic_DNA"/>
</dbReference>
<gene>
    <name evidence="9 11" type="primary">recF</name>
    <name evidence="11" type="ORF">E3202_01425</name>
</gene>
<dbReference type="InterPro" id="IPR042174">
    <property type="entry name" value="RecF_2"/>
</dbReference>
<protein>
    <recommendedName>
        <fullName evidence="3 9">DNA replication and repair protein RecF</fullName>
    </recommendedName>
</protein>
<dbReference type="GO" id="GO:0005524">
    <property type="term" value="F:ATP binding"/>
    <property type="evidence" value="ECO:0007669"/>
    <property type="project" value="UniProtKB-UniRule"/>
</dbReference>
<keyword evidence="9" id="KW-0742">SOS response</keyword>
<dbReference type="PANTHER" id="PTHR32182:SF0">
    <property type="entry name" value="DNA REPLICATION AND REPAIR PROTEIN RECF"/>
    <property type="match status" value="1"/>
</dbReference>
<name>A0A506UQQ6_9PROT</name>
<evidence type="ECO:0000256" key="7">
    <source>
        <dbReference type="ARBA" id="ARBA00022840"/>
    </source>
</evidence>
<evidence type="ECO:0000256" key="4">
    <source>
        <dbReference type="ARBA" id="ARBA00022490"/>
    </source>
</evidence>
<dbReference type="GO" id="GO:0000731">
    <property type="term" value="P:DNA synthesis involved in DNA repair"/>
    <property type="evidence" value="ECO:0007669"/>
    <property type="project" value="TreeGrafter"/>
</dbReference>
<evidence type="ECO:0000259" key="10">
    <source>
        <dbReference type="Pfam" id="PF02463"/>
    </source>
</evidence>
<keyword evidence="7 9" id="KW-0067">ATP-binding</keyword>
<sequence length="372" mass="40892">MRLERLTLTDFRNYSRCVWKPAAALAVFTGENGSGKTNLLEAVSLLAPGRGLRSAPPSHLLRNGSTRWGVASHLLTRTGPLELATGSAPQGQGKRIFQLDGNTVRSQAQVAASFDCVWLTPQMERLFGETASGRRRFLDRLVMGVIPDHARQMAAHERSVYSRNRLLTNGPTVADSAHLAWLEAVEHSISRHAVAATAARMAFVERMNRSSFTTPEFPRSLLQLECRIAERLAASPALEVEDWLRGQLHASRPQDRERGTTGYGAHRSDFSLHDALSGREAALSSSGQQKIMLVGLILAHAQLVAEARNDPPVILLDEPLVHLDERHRHALLDTLQALDTTTLLTGTEAAEFSFLQGTAEFNRIRQGQLLPA</sequence>
<dbReference type="GO" id="GO:0005737">
    <property type="term" value="C:cytoplasm"/>
    <property type="evidence" value="ECO:0007669"/>
    <property type="project" value="UniProtKB-SubCell"/>
</dbReference>
<dbReference type="GO" id="GO:0009432">
    <property type="term" value="P:SOS response"/>
    <property type="evidence" value="ECO:0007669"/>
    <property type="project" value="UniProtKB-UniRule"/>
</dbReference>
<comment type="subcellular location">
    <subcellularLocation>
        <location evidence="1 9">Cytoplasm</location>
    </subcellularLocation>
</comment>
<keyword evidence="9" id="KW-0234">DNA repair</keyword>
<dbReference type="NCBIfam" id="TIGR00611">
    <property type="entry name" value="recf"/>
    <property type="match status" value="1"/>
</dbReference>
<evidence type="ECO:0000256" key="9">
    <source>
        <dbReference type="HAMAP-Rule" id="MF_00365"/>
    </source>
</evidence>
<feature type="binding site" evidence="9">
    <location>
        <begin position="30"/>
        <end position="37"/>
    </location>
    <ligand>
        <name>ATP</name>
        <dbReference type="ChEBI" id="CHEBI:30616"/>
    </ligand>
</feature>
<dbReference type="PROSITE" id="PS00617">
    <property type="entry name" value="RECF_1"/>
    <property type="match status" value="1"/>
</dbReference>
<comment type="caution">
    <text evidence="11">The sequence shown here is derived from an EMBL/GenBank/DDBJ whole genome shotgun (WGS) entry which is preliminary data.</text>
</comment>
<dbReference type="GO" id="GO:0006302">
    <property type="term" value="P:double-strand break repair"/>
    <property type="evidence" value="ECO:0007669"/>
    <property type="project" value="TreeGrafter"/>
</dbReference>
<evidence type="ECO:0000256" key="3">
    <source>
        <dbReference type="ARBA" id="ARBA00020170"/>
    </source>
</evidence>
<dbReference type="InterPro" id="IPR027417">
    <property type="entry name" value="P-loop_NTPase"/>
</dbReference>
<keyword evidence="4 9" id="KW-0963">Cytoplasm</keyword>
<keyword evidence="8 9" id="KW-0238">DNA-binding</keyword>
<dbReference type="InterPro" id="IPR001238">
    <property type="entry name" value="DNA-binding_RecF"/>
</dbReference>
<dbReference type="AlphaFoldDB" id="A0A506UQQ6"/>
<dbReference type="Pfam" id="PF02463">
    <property type="entry name" value="SMC_N"/>
    <property type="match status" value="1"/>
</dbReference>
<organism evidence="11 12">
    <name type="scientific">Oecophyllibacter saccharovorans</name>
    <dbReference type="NCBI Taxonomy" id="2558360"/>
    <lineage>
        <taxon>Bacteria</taxon>
        <taxon>Pseudomonadati</taxon>
        <taxon>Pseudomonadota</taxon>
        <taxon>Alphaproteobacteria</taxon>
        <taxon>Acetobacterales</taxon>
        <taxon>Acetobacteraceae</taxon>
        <taxon>Oecophyllibacter</taxon>
    </lineage>
</organism>
<evidence type="ECO:0000313" key="12">
    <source>
        <dbReference type="Proteomes" id="UP000315037"/>
    </source>
</evidence>
<dbReference type="SUPFAM" id="SSF52540">
    <property type="entry name" value="P-loop containing nucleoside triphosphate hydrolases"/>
    <property type="match status" value="1"/>
</dbReference>
<comment type="function">
    <text evidence="9">The RecF protein is involved in DNA metabolism; it is required for DNA replication and normal SOS inducibility. RecF binds preferentially to single-stranded, linear DNA. It also seems to bind ATP.</text>
</comment>
<evidence type="ECO:0000256" key="6">
    <source>
        <dbReference type="ARBA" id="ARBA00022741"/>
    </source>
</evidence>
<feature type="domain" description="RecF/RecN/SMC N-terminal" evidence="10">
    <location>
        <begin position="3"/>
        <end position="339"/>
    </location>
</feature>
<dbReference type="RefSeq" id="WP_165600134.1">
    <property type="nucleotide sequence ID" value="NZ_SORZ01000001.1"/>
</dbReference>
<dbReference type="InterPro" id="IPR003395">
    <property type="entry name" value="RecF/RecN/SMC_N"/>
</dbReference>
<evidence type="ECO:0000256" key="2">
    <source>
        <dbReference type="ARBA" id="ARBA00008016"/>
    </source>
</evidence>
<dbReference type="Gene3D" id="1.20.1050.90">
    <property type="entry name" value="RecF/RecN/SMC, N-terminal domain"/>
    <property type="match status" value="1"/>
</dbReference>
<dbReference type="Proteomes" id="UP000315037">
    <property type="component" value="Unassembled WGS sequence"/>
</dbReference>
<keyword evidence="6 9" id="KW-0547">Nucleotide-binding</keyword>
<keyword evidence="12" id="KW-1185">Reference proteome</keyword>